<sequence length="286" mass="31656">MSQHEFLKTESKEAISKFLTENIIEISVIDDLISEGSYSTAITCIASLLEKQKIQKSKSINLLNGITKALNKEKRLNEMQNYDYRGQMATISSLLLLSGTKDSTIAAISLQKGIEDTTAVAAALLNFITLEKSEFELKHKFQTNAGSLKVDGIKEALSAAVLLKSIFQSTNGRVFIRYPISKDVFTDEDATKLVDTLKIMIALQSVENKNEHLSVEESILLINKGYGDKASSFFEALGKEKKIEIAKLIVDGIEDQQSRKLFAKCFQAGYNSVGGRTPIWLSNMAK</sequence>
<dbReference type="VEuPathDB" id="TrichDB:TVAG_191120"/>
<dbReference type="EMBL" id="DS113375">
    <property type="protein sequence ID" value="EAY08589.1"/>
    <property type="molecule type" value="Genomic_DNA"/>
</dbReference>
<evidence type="ECO:0000313" key="2">
    <source>
        <dbReference type="Proteomes" id="UP000001542"/>
    </source>
</evidence>
<protein>
    <submittedName>
        <fullName evidence="1">Uncharacterized protein</fullName>
    </submittedName>
</protein>
<reference evidence="1" key="1">
    <citation type="submission" date="2006-10" db="EMBL/GenBank/DDBJ databases">
        <authorList>
            <person name="Amadeo P."/>
            <person name="Zhao Q."/>
            <person name="Wortman J."/>
            <person name="Fraser-Liggett C."/>
            <person name="Carlton J."/>
        </authorList>
    </citation>
    <scope>NUCLEOTIDE SEQUENCE</scope>
    <source>
        <strain evidence="1">G3</strain>
    </source>
</reference>
<reference evidence="1" key="2">
    <citation type="journal article" date="2007" name="Science">
        <title>Draft genome sequence of the sexually transmitted pathogen Trichomonas vaginalis.</title>
        <authorList>
            <person name="Carlton J.M."/>
            <person name="Hirt R.P."/>
            <person name="Silva J.C."/>
            <person name="Delcher A.L."/>
            <person name="Schatz M."/>
            <person name="Zhao Q."/>
            <person name="Wortman J.R."/>
            <person name="Bidwell S.L."/>
            <person name="Alsmark U.C.M."/>
            <person name="Besteiro S."/>
            <person name="Sicheritz-Ponten T."/>
            <person name="Noel C.J."/>
            <person name="Dacks J.B."/>
            <person name="Foster P.G."/>
            <person name="Simillion C."/>
            <person name="Van de Peer Y."/>
            <person name="Miranda-Saavedra D."/>
            <person name="Barton G.J."/>
            <person name="Westrop G.D."/>
            <person name="Mueller S."/>
            <person name="Dessi D."/>
            <person name="Fiori P.L."/>
            <person name="Ren Q."/>
            <person name="Paulsen I."/>
            <person name="Zhang H."/>
            <person name="Bastida-Corcuera F.D."/>
            <person name="Simoes-Barbosa A."/>
            <person name="Brown M.T."/>
            <person name="Hayes R.D."/>
            <person name="Mukherjee M."/>
            <person name="Okumura C.Y."/>
            <person name="Schneider R."/>
            <person name="Smith A.J."/>
            <person name="Vanacova S."/>
            <person name="Villalvazo M."/>
            <person name="Haas B.J."/>
            <person name="Pertea M."/>
            <person name="Feldblyum T.V."/>
            <person name="Utterback T.R."/>
            <person name="Shu C.L."/>
            <person name="Osoegawa K."/>
            <person name="de Jong P.J."/>
            <person name="Hrdy I."/>
            <person name="Horvathova L."/>
            <person name="Zubacova Z."/>
            <person name="Dolezal P."/>
            <person name="Malik S.B."/>
            <person name="Logsdon J.M. Jr."/>
            <person name="Henze K."/>
            <person name="Gupta A."/>
            <person name="Wang C.C."/>
            <person name="Dunne R.L."/>
            <person name="Upcroft J.A."/>
            <person name="Upcroft P."/>
            <person name="White O."/>
            <person name="Salzberg S.L."/>
            <person name="Tang P."/>
            <person name="Chiu C.-H."/>
            <person name="Lee Y.-S."/>
            <person name="Embley T.M."/>
            <person name="Coombs G.H."/>
            <person name="Mottram J.C."/>
            <person name="Tachezy J."/>
            <person name="Fraser-Liggett C.M."/>
            <person name="Johnson P.J."/>
        </authorList>
    </citation>
    <scope>NUCLEOTIDE SEQUENCE [LARGE SCALE GENOMIC DNA]</scope>
    <source>
        <strain evidence="1">G3</strain>
    </source>
</reference>
<proteinExistence type="predicted"/>
<dbReference type="KEGG" id="tva:4766493"/>
<keyword evidence="2" id="KW-1185">Reference proteome</keyword>
<dbReference type="InParanoid" id="A2EFJ5"/>
<dbReference type="VEuPathDB" id="TrichDB:TVAGG3_0821000"/>
<organism evidence="1 2">
    <name type="scientific">Trichomonas vaginalis (strain ATCC PRA-98 / G3)</name>
    <dbReference type="NCBI Taxonomy" id="412133"/>
    <lineage>
        <taxon>Eukaryota</taxon>
        <taxon>Metamonada</taxon>
        <taxon>Parabasalia</taxon>
        <taxon>Trichomonadida</taxon>
        <taxon>Trichomonadidae</taxon>
        <taxon>Trichomonas</taxon>
    </lineage>
</organism>
<gene>
    <name evidence="1" type="ORF">TVAG_191120</name>
</gene>
<dbReference type="Proteomes" id="UP000001542">
    <property type="component" value="Unassembled WGS sequence"/>
</dbReference>
<dbReference type="SMR" id="A2EFJ5"/>
<evidence type="ECO:0000313" key="1">
    <source>
        <dbReference type="EMBL" id="EAY08589.1"/>
    </source>
</evidence>
<dbReference type="AlphaFoldDB" id="A2EFJ5"/>
<name>A2EFJ5_TRIV3</name>
<accession>A2EFJ5</accession>
<dbReference type="RefSeq" id="XP_001320812.1">
    <property type="nucleotide sequence ID" value="XM_001320777.1"/>
</dbReference>